<dbReference type="EMBL" id="JAOQJX010000018">
    <property type="protein sequence ID" value="MCU6748236.1"/>
    <property type="molecule type" value="Genomic_DNA"/>
</dbReference>
<proteinExistence type="predicted"/>
<feature type="transmembrane region" description="Helical" evidence="1">
    <location>
        <begin position="251"/>
        <end position="274"/>
    </location>
</feature>
<keyword evidence="3" id="KW-1185">Reference proteome</keyword>
<keyword evidence="1" id="KW-0812">Transmembrane</keyword>
<organism evidence="2 3">
    <name type="scientific">Faecalicatena acetigenes</name>
    <dbReference type="NCBI Taxonomy" id="2981790"/>
    <lineage>
        <taxon>Bacteria</taxon>
        <taxon>Bacillati</taxon>
        <taxon>Bacillota</taxon>
        <taxon>Clostridia</taxon>
        <taxon>Lachnospirales</taxon>
        <taxon>Lachnospiraceae</taxon>
        <taxon>Faecalicatena</taxon>
    </lineage>
</organism>
<evidence type="ECO:0000256" key="1">
    <source>
        <dbReference type="SAM" id="Phobius"/>
    </source>
</evidence>
<dbReference type="RefSeq" id="WP_059066193.1">
    <property type="nucleotide sequence ID" value="NZ_JAOQJX010000018.1"/>
</dbReference>
<evidence type="ECO:0000313" key="3">
    <source>
        <dbReference type="Proteomes" id="UP001652394"/>
    </source>
</evidence>
<feature type="transmembrane region" description="Helical" evidence="1">
    <location>
        <begin position="52"/>
        <end position="73"/>
    </location>
</feature>
<evidence type="ECO:0000313" key="2">
    <source>
        <dbReference type="EMBL" id="MCU6748236.1"/>
    </source>
</evidence>
<feature type="transmembrane region" description="Helical" evidence="1">
    <location>
        <begin position="94"/>
        <end position="114"/>
    </location>
</feature>
<protein>
    <submittedName>
        <fullName evidence="2">ABC transporter permease</fullName>
    </submittedName>
</protein>
<comment type="caution">
    <text evidence="2">The sequence shown here is derived from an EMBL/GenBank/DDBJ whole genome shotgun (WGS) entry which is preliminary data.</text>
</comment>
<feature type="transmembrane region" description="Helical" evidence="1">
    <location>
        <begin position="12"/>
        <end position="40"/>
    </location>
</feature>
<accession>A0ABT2TE10</accession>
<name>A0ABT2TE10_9FIRM</name>
<dbReference type="Proteomes" id="UP001652394">
    <property type="component" value="Unassembled WGS sequence"/>
</dbReference>
<feature type="transmembrane region" description="Helical" evidence="1">
    <location>
        <begin position="161"/>
        <end position="178"/>
    </location>
</feature>
<sequence length="280" mass="31580">MKKLLSMELKRAFLSPILWLGIAAVIAVDIYTILLTGYGYTRYVTSTVFDNSGLICLIMSIFISLHIGHDFAARTINNKITAGYSRKQIYLTETGISAVCSSVLFIVDIIFIFICSSMEHLEFGDHVTYISFILNAVISLLCLITISTLFTMIVMITHKQLISLGLVLLLSLAMLSFGENTISRLRQDSVWTDPVTKETVDNPLYIKGMKRTAATFHLILSPFAQVQYEPSMLTEPENKAANSLLLKNAPYHFEFCIFNLLELMLFCKIGIIFFKKQDLK</sequence>
<feature type="transmembrane region" description="Helical" evidence="1">
    <location>
        <begin position="126"/>
        <end position="154"/>
    </location>
</feature>
<keyword evidence="1" id="KW-1133">Transmembrane helix</keyword>
<gene>
    <name evidence="2" type="ORF">OCV51_11320</name>
</gene>
<reference evidence="2 3" key="1">
    <citation type="journal article" date="2021" name="ISME Commun">
        <title>Automated analysis of genomic sequences facilitates high-throughput and comprehensive description of bacteria.</title>
        <authorList>
            <person name="Hitch T.C.A."/>
        </authorList>
    </citation>
    <scope>NUCLEOTIDE SEQUENCE [LARGE SCALE GENOMIC DNA]</scope>
    <source>
        <strain evidence="2 3">H2_18</strain>
    </source>
</reference>
<keyword evidence="1" id="KW-0472">Membrane</keyword>